<dbReference type="SUPFAM" id="SSF69318">
    <property type="entry name" value="Integrin alpha N-terminal domain"/>
    <property type="match status" value="3"/>
</dbReference>
<dbReference type="Gene3D" id="2.60.40.10">
    <property type="entry name" value="Immunoglobulins"/>
    <property type="match status" value="4"/>
</dbReference>
<reference evidence="3" key="2">
    <citation type="submission" date="2020-09" db="EMBL/GenBank/DDBJ databases">
        <authorList>
            <person name="Sun Q."/>
            <person name="Zhou Y."/>
        </authorList>
    </citation>
    <scope>NUCLEOTIDE SEQUENCE</scope>
    <source>
        <strain evidence="3">CGMCC 1.15448</strain>
    </source>
</reference>
<dbReference type="PANTHER" id="PTHR46580:SF2">
    <property type="entry name" value="MAM DOMAIN-CONTAINING PROTEIN"/>
    <property type="match status" value="1"/>
</dbReference>
<gene>
    <name evidence="3" type="ORF">GCM10011511_46920</name>
</gene>
<organism evidence="3 4">
    <name type="scientific">Puia dinghuensis</name>
    <dbReference type="NCBI Taxonomy" id="1792502"/>
    <lineage>
        <taxon>Bacteria</taxon>
        <taxon>Pseudomonadati</taxon>
        <taxon>Bacteroidota</taxon>
        <taxon>Chitinophagia</taxon>
        <taxon>Chitinophagales</taxon>
        <taxon>Chitinophagaceae</taxon>
        <taxon>Puia</taxon>
    </lineage>
</organism>
<dbReference type="Pfam" id="PF01833">
    <property type="entry name" value="TIG"/>
    <property type="match status" value="4"/>
</dbReference>
<dbReference type="Pfam" id="PF13517">
    <property type="entry name" value="FG-GAP_3"/>
    <property type="match status" value="6"/>
</dbReference>
<evidence type="ECO:0000259" key="2">
    <source>
        <dbReference type="SMART" id="SM00429"/>
    </source>
</evidence>
<evidence type="ECO:0000313" key="4">
    <source>
        <dbReference type="Proteomes" id="UP000607559"/>
    </source>
</evidence>
<evidence type="ECO:0000313" key="3">
    <source>
        <dbReference type="EMBL" id="GGB17729.1"/>
    </source>
</evidence>
<evidence type="ECO:0000256" key="1">
    <source>
        <dbReference type="ARBA" id="ARBA00022729"/>
    </source>
</evidence>
<keyword evidence="4" id="KW-1185">Reference proteome</keyword>
<sequence length="1311" mass="132401">MLVSGCLLTAYGFAQLPVSGGPFISTSFMPKKADSTGIYPHCVVMGDFNGDGKPDWFVSRGSSSVNSVVTNASTPGTIAWGTQVDLPGTASDEEGAAVGDLDGDGKPDIVVTNGIGANSVSVYRNTSTGGAISFAAKVDFAVVNGPYGVAIGDLDGDGKPDLVVANNGGTQVSFFRNTSVAGTISFATRVDINVGPAPYGVAIGDLDGDGKADLVVSTQGSGAALYALHNTSVTGSISFGTPIGLASGGGFTIAIGDLDGDGKPDIAEAAFSAVVVVRNQSTAGSLVFGAAQNFYNASYTESVAISDLDADGKLDMVCANRFSNNVSAFHNTSPGAGTITFDTHVDYAVDQDPLWVSVGDVDGDGRPDLLVANSSSTNVSLLRNIIGANVAPEVTGFSPTSGARGTTVTITGVNLNGATAVSFGGVPAASFSLNSSTSIAATVASGASGNVSVTTPYGTVTMPGFTFTGPIISGFSPAIGVAGTVVTITGSNFTGATAVTFDGVAATSFTVTSATSITATVGAGASGFVKVTTALGTDSLSGFVFDVPTITAMTPVSGMVGSSVVLTGTNLGATPADNIVYFGAVQAKVTAASATSLTVTVPAGATYQPVSVTTRGLTAYTSQPFHVVFTVANPTITSSSFVVAGQVSGSSESVAVGDLNGDGKPDIVFSSTTENLLTVVPNASSPGRVLFVHPFNLGTGSGPGKVALGDLDGDGKLDIVVVLFNSGNQSMFSVYRNTSTGGSISFAPRVDFATGDGSVDVVLADMNGDGKTDVLVPSGNSGIFSIFLNNSSGPGVISFAPKVDFTALNHSDHLAVADLDNDGRPDLFTANFSGDNISVYMNQSTGGSLVLGSPAYYSLAPGANSTYIATADLDGDGLPDVGVSNFSLNTISLFRNTSTAGNPSLFLTENLTHPPTTLSFADLNGDGKIDLCSGEPATGKFSVFQNTSAGVGLFSFDNNVDFSPGSSDVSTAVADFDGDGKPDILSVNEPLGTMMVWRNRIGDPVVTSVVPDSAMKGQTVTINGNGFTGASAVLFGGLPADSFTVVNATTIQAVVAGGSSGNVTVVTPIGADTLAGFRFIPQIKAGGPVVICRQGSVVLTSSATTGNQWYKNDTALTGDTAASVTATASGVYTVKVTANGITTTADSAVTVTILSGAAPVITFESNNLLSSDSTGNQWMLNGTAIPGATGSVYHPNQTGSYTVQATVDGCPTDVSTPFVFVANGLVNLGNGQYINLYPNPVHNSLNIYWNINSNPILDIVISDFSGRQVRMFSHATNGSVLDVTGIPKGVYDVRIYSEDGSIHSTVKILKL</sequence>
<dbReference type="CDD" id="cd00102">
    <property type="entry name" value="IPT"/>
    <property type="match status" value="1"/>
</dbReference>
<reference evidence="3" key="1">
    <citation type="journal article" date="2014" name="Int. J. Syst. Evol. Microbiol.">
        <title>Complete genome sequence of Corynebacterium casei LMG S-19264T (=DSM 44701T), isolated from a smear-ripened cheese.</title>
        <authorList>
            <consortium name="US DOE Joint Genome Institute (JGI-PGF)"/>
            <person name="Walter F."/>
            <person name="Albersmeier A."/>
            <person name="Kalinowski J."/>
            <person name="Ruckert C."/>
        </authorList>
    </citation>
    <scope>NUCLEOTIDE SEQUENCE</scope>
    <source>
        <strain evidence="3">CGMCC 1.15448</strain>
    </source>
</reference>
<dbReference type="Pfam" id="PF01839">
    <property type="entry name" value="FG-GAP"/>
    <property type="match status" value="1"/>
</dbReference>
<dbReference type="InterPro" id="IPR014756">
    <property type="entry name" value="Ig_E-set"/>
</dbReference>
<feature type="domain" description="IPT/TIG" evidence="2">
    <location>
        <begin position="547"/>
        <end position="628"/>
    </location>
</feature>
<dbReference type="Gene3D" id="2.130.10.130">
    <property type="entry name" value="Integrin alpha, N-terminal"/>
    <property type="match status" value="3"/>
</dbReference>
<dbReference type="SUPFAM" id="SSF81296">
    <property type="entry name" value="E set domains"/>
    <property type="match status" value="4"/>
</dbReference>
<dbReference type="Pfam" id="PF18962">
    <property type="entry name" value="Por_Secre_tail"/>
    <property type="match status" value="1"/>
</dbReference>
<feature type="domain" description="IPT/TIG" evidence="2">
    <location>
        <begin position="469"/>
        <end position="546"/>
    </location>
</feature>
<dbReference type="InterPro" id="IPR002909">
    <property type="entry name" value="IPT_dom"/>
</dbReference>
<dbReference type="InterPro" id="IPR013783">
    <property type="entry name" value="Ig-like_fold"/>
</dbReference>
<comment type="caution">
    <text evidence="3">The sequence shown here is derived from an EMBL/GenBank/DDBJ whole genome shotgun (WGS) entry which is preliminary data.</text>
</comment>
<dbReference type="InterPro" id="IPR026444">
    <property type="entry name" value="Secre_tail"/>
</dbReference>
<dbReference type="SMART" id="SM00429">
    <property type="entry name" value="IPT"/>
    <property type="match status" value="4"/>
</dbReference>
<dbReference type="NCBIfam" id="TIGR04183">
    <property type="entry name" value="Por_Secre_tail"/>
    <property type="match status" value="1"/>
</dbReference>
<dbReference type="Proteomes" id="UP000607559">
    <property type="component" value="Unassembled WGS sequence"/>
</dbReference>
<name>A0A8J2UH87_9BACT</name>
<keyword evidence="1" id="KW-0732">Signal</keyword>
<dbReference type="InterPro" id="IPR028994">
    <property type="entry name" value="Integrin_alpha_N"/>
</dbReference>
<accession>A0A8J2UH87</accession>
<feature type="domain" description="IPT/TIG" evidence="2">
    <location>
        <begin position="391"/>
        <end position="468"/>
    </location>
</feature>
<protein>
    <recommendedName>
        <fullName evidence="2">IPT/TIG domain-containing protein</fullName>
    </recommendedName>
</protein>
<dbReference type="EMBL" id="BMJC01000005">
    <property type="protein sequence ID" value="GGB17729.1"/>
    <property type="molecule type" value="Genomic_DNA"/>
</dbReference>
<dbReference type="PANTHER" id="PTHR46580">
    <property type="entry name" value="SENSOR KINASE-RELATED"/>
    <property type="match status" value="1"/>
</dbReference>
<feature type="domain" description="IPT/TIG" evidence="2">
    <location>
        <begin position="1003"/>
        <end position="1080"/>
    </location>
</feature>
<dbReference type="InterPro" id="IPR013517">
    <property type="entry name" value="FG-GAP"/>
</dbReference>
<proteinExistence type="predicted"/>